<accession>A0A4Z0NZ44</accession>
<evidence type="ECO:0000259" key="2">
    <source>
        <dbReference type="PROSITE" id="PS51742"/>
    </source>
</evidence>
<feature type="domain" description="PPC" evidence="2">
    <location>
        <begin position="51"/>
        <end position="189"/>
    </location>
</feature>
<feature type="chain" id="PRO_5021198783" evidence="1">
    <location>
        <begin position="26"/>
        <end position="192"/>
    </location>
</feature>
<dbReference type="PANTHER" id="PTHR34988">
    <property type="entry name" value="PROTEIN, PUTATIVE-RELATED"/>
    <property type="match status" value="1"/>
</dbReference>
<name>A0A4Z0NZ44_9BACT</name>
<dbReference type="CDD" id="cd11378">
    <property type="entry name" value="DUF296"/>
    <property type="match status" value="1"/>
</dbReference>
<dbReference type="PROSITE" id="PS51742">
    <property type="entry name" value="PPC"/>
    <property type="match status" value="1"/>
</dbReference>
<keyword evidence="4" id="KW-1185">Reference proteome</keyword>
<evidence type="ECO:0000313" key="4">
    <source>
        <dbReference type="Proteomes" id="UP000298337"/>
    </source>
</evidence>
<dbReference type="RefSeq" id="WP_135436922.1">
    <property type="nucleotide sequence ID" value="NZ_SRLA01000007.1"/>
</dbReference>
<keyword evidence="1" id="KW-0732">Signal</keyword>
<dbReference type="EMBL" id="SRLA01000007">
    <property type="protein sequence ID" value="TGE03821.1"/>
    <property type="molecule type" value="Genomic_DNA"/>
</dbReference>
<evidence type="ECO:0000256" key="1">
    <source>
        <dbReference type="SAM" id="SignalP"/>
    </source>
</evidence>
<feature type="signal peptide" evidence="1">
    <location>
        <begin position="1"/>
        <end position="25"/>
    </location>
</feature>
<keyword evidence="3" id="KW-0238">DNA-binding</keyword>
<sequence>MKKTLFTRLITTALLVAGASLCAEAQEYVSPASGKPVELGKAPGMKVKLLSTSGQVKTYVLVFSKGDEVMSGLMEFAQKYNVKSAHYQAIGDALSAQIGVYDYSRKQFKVIPITEPVEVTSLTGDIAVLNGKPAPHSHLNLAAPDGSVRGGHLLELVVGPTLELFMAVEPTPLYKKLNPEFDANVIDPALTK</sequence>
<dbReference type="InterPro" id="IPR005175">
    <property type="entry name" value="PPC_dom"/>
</dbReference>
<evidence type="ECO:0000313" key="3">
    <source>
        <dbReference type="EMBL" id="TGE03821.1"/>
    </source>
</evidence>
<dbReference type="Proteomes" id="UP000298337">
    <property type="component" value="Unassembled WGS sequence"/>
</dbReference>
<dbReference type="GO" id="GO:0003677">
    <property type="term" value="F:DNA binding"/>
    <property type="evidence" value="ECO:0007669"/>
    <property type="project" value="UniProtKB-KW"/>
</dbReference>
<dbReference type="AlphaFoldDB" id="A0A4Z0NZ44"/>
<comment type="caution">
    <text evidence="3">The sequence shown here is derived from an EMBL/GenBank/DDBJ whole genome shotgun (WGS) entry which is preliminary data.</text>
</comment>
<organism evidence="3 4">
    <name type="scientific">Hymenobacter fodinae</name>
    <dbReference type="NCBI Taxonomy" id="2510796"/>
    <lineage>
        <taxon>Bacteria</taxon>
        <taxon>Pseudomonadati</taxon>
        <taxon>Bacteroidota</taxon>
        <taxon>Cytophagia</taxon>
        <taxon>Cytophagales</taxon>
        <taxon>Hymenobacteraceae</taxon>
        <taxon>Hymenobacter</taxon>
    </lineage>
</organism>
<dbReference type="Gene3D" id="3.30.1330.80">
    <property type="entry name" value="Hypothetical protein, similar to alpha- acetolactate decarboxylase, domain 2"/>
    <property type="match status" value="1"/>
</dbReference>
<dbReference type="PANTHER" id="PTHR34988:SF1">
    <property type="entry name" value="DNA-BINDING PROTEIN"/>
    <property type="match status" value="1"/>
</dbReference>
<proteinExistence type="predicted"/>
<reference evidence="3 4" key="1">
    <citation type="submission" date="2019-04" db="EMBL/GenBank/DDBJ databases">
        <authorList>
            <person name="Feng G."/>
            <person name="Zhang J."/>
            <person name="Zhu H."/>
        </authorList>
    </citation>
    <scope>NUCLEOTIDE SEQUENCE [LARGE SCALE GENOMIC DNA]</scope>
    <source>
        <strain evidence="3 4">92R-1</strain>
    </source>
</reference>
<dbReference type="Pfam" id="PF03479">
    <property type="entry name" value="PCC"/>
    <property type="match status" value="1"/>
</dbReference>
<dbReference type="OrthoDB" id="9798999at2"/>
<protein>
    <submittedName>
        <fullName evidence="3">DNA-binding protein</fullName>
    </submittedName>
</protein>
<gene>
    <name evidence="3" type="ORF">EU556_24750</name>
</gene>
<dbReference type="SUPFAM" id="SSF117856">
    <property type="entry name" value="AF0104/ALDC/Ptd012-like"/>
    <property type="match status" value="1"/>
</dbReference>